<dbReference type="PANTHER" id="PTHR43030:SF1">
    <property type="entry name" value="PHOSPHOENOLPYRUVATE SYNTHASE"/>
    <property type="match status" value="1"/>
</dbReference>
<dbReference type="SUPFAM" id="SSF52009">
    <property type="entry name" value="Phosphohistidine domain"/>
    <property type="match status" value="1"/>
</dbReference>
<reference evidence="19" key="1">
    <citation type="journal article" date="2015" name="ISME J.">
        <title>Draft Genome Sequence of Streptomyces incarnatus NRRL8089, which Produces the Nucleoside Antibiotic Sinefungin.</title>
        <authorList>
            <person name="Oshima K."/>
            <person name="Hattori M."/>
            <person name="Shimizu H."/>
            <person name="Fukuda K."/>
            <person name="Nemoto M."/>
            <person name="Inagaki K."/>
            <person name="Tamura T."/>
        </authorList>
    </citation>
    <scope>NUCLEOTIDE SEQUENCE</scope>
    <source>
        <strain evidence="19">FACHB-1375</strain>
    </source>
</reference>
<dbReference type="InterPro" id="IPR040442">
    <property type="entry name" value="Pyrv_kinase-like_dom_sf"/>
</dbReference>
<dbReference type="InterPro" id="IPR002192">
    <property type="entry name" value="PPDK_AMP/ATP-bd"/>
</dbReference>
<evidence type="ECO:0000259" key="17">
    <source>
        <dbReference type="Pfam" id="PF01326"/>
    </source>
</evidence>
<dbReference type="EMBL" id="JACJPW010000107">
    <property type="protein sequence ID" value="MBD2185094.1"/>
    <property type="molecule type" value="Genomic_DNA"/>
</dbReference>
<dbReference type="GO" id="GO:0046872">
    <property type="term" value="F:metal ion binding"/>
    <property type="evidence" value="ECO:0007669"/>
    <property type="project" value="UniProtKB-KW"/>
</dbReference>
<dbReference type="InterPro" id="IPR036637">
    <property type="entry name" value="Phosphohistidine_dom_sf"/>
</dbReference>
<evidence type="ECO:0000313" key="20">
    <source>
        <dbReference type="Proteomes" id="UP000641646"/>
    </source>
</evidence>
<evidence type="ECO:0000259" key="16">
    <source>
        <dbReference type="Pfam" id="PF00391"/>
    </source>
</evidence>
<reference evidence="19" key="2">
    <citation type="submission" date="2020-08" db="EMBL/GenBank/DDBJ databases">
        <authorList>
            <person name="Chen M."/>
            <person name="Teng W."/>
            <person name="Zhao L."/>
            <person name="Hu C."/>
            <person name="Zhou Y."/>
            <person name="Han B."/>
            <person name="Song L."/>
            <person name="Shu W."/>
        </authorList>
    </citation>
    <scope>NUCLEOTIDE SEQUENCE</scope>
    <source>
        <strain evidence="19">FACHB-1375</strain>
    </source>
</reference>
<evidence type="ECO:0000256" key="5">
    <source>
        <dbReference type="ARBA" id="ARBA00011996"/>
    </source>
</evidence>
<comment type="similarity">
    <text evidence="4">Belongs to the PEP-utilizing enzyme family.</text>
</comment>
<evidence type="ECO:0000256" key="1">
    <source>
        <dbReference type="ARBA" id="ARBA00001946"/>
    </source>
</evidence>
<keyword evidence="7" id="KW-0808">Transferase</keyword>
<comment type="function">
    <text evidence="2">Catalyzes the phosphorylation of pyruvate to phosphoenolpyruvate.</text>
</comment>
<comment type="caution">
    <text evidence="19">The sequence shown here is derived from an EMBL/GenBank/DDBJ whole genome shotgun (WGS) entry which is preliminary data.</text>
</comment>
<evidence type="ECO:0000259" key="18">
    <source>
        <dbReference type="Pfam" id="PF02896"/>
    </source>
</evidence>
<gene>
    <name evidence="19" type="ORF">H6G03_29165</name>
</gene>
<feature type="domain" description="PEP-utilising enzyme mobile" evidence="16">
    <location>
        <begin position="427"/>
        <end position="496"/>
    </location>
</feature>
<dbReference type="SUPFAM" id="SSF51621">
    <property type="entry name" value="Phosphoenolpyruvate/pyruvate domain"/>
    <property type="match status" value="1"/>
</dbReference>
<feature type="compositionally biased region" description="Low complexity" evidence="15">
    <location>
        <begin position="379"/>
        <end position="389"/>
    </location>
</feature>
<evidence type="ECO:0000256" key="4">
    <source>
        <dbReference type="ARBA" id="ARBA00007837"/>
    </source>
</evidence>
<dbReference type="PROSITE" id="PS00370">
    <property type="entry name" value="PEP_ENZYMES_PHOS_SITE"/>
    <property type="match status" value="1"/>
</dbReference>
<evidence type="ECO:0000256" key="9">
    <source>
        <dbReference type="ARBA" id="ARBA00022741"/>
    </source>
</evidence>
<dbReference type="SUPFAM" id="SSF56059">
    <property type="entry name" value="Glutathione synthetase ATP-binding domain-like"/>
    <property type="match status" value="1"/>
</dbReference>
<evidence type="ECO:0000256" key="8">
    <source>
        <dbReference type="ARBA" id="ARBA00022723"/>
    </source>
</evidence>
<comment type="pathway">
    <text evidence="3">Carbohydrate biosynthesis; gluconeogenesis.</text>
</comment>
<protein>
    <recommendedName>
        <fullName evidence="6">Phosphoenolpyruvate synthase</fullName>
        <ecNumber evidence="5">2.7.9.2</ecNumber>
    </recommendedName>
    <alternativeName>
        <fullName evidence="13">Pyruvate, water dikinase</fullName>
    </alternativeName>
</protein>
<dbReference type="Gene3D" id="3.50.30.10">
    <property type="entry name" value="Phosphohistidine domain"/>
    <property type="match status" value="1"/>
</dbReference>
<evidence type="ECO:0000256" key="10">
    <source>
        <dbReference type="ARBA" id="ARBA00022777"/>
    </source>
</evidence>
<dbReference type="Pfam" id="PF00391">
    <property type="entry name" value="PEP-utilizers"/>
    <property type="match status" value="1"/>
</dbReference>
<evidence type="ECO:0000256" key="15">
    <source>
        <dbReference type="SAM" id="MobiDB-lite"/>
    </source>
</evidence>
<evidence type="ECO:0000256" key="2">
    <source>
        <dbReference type="ARBA" id="ARBA00002988"/>
    </source>
</evidence>
<keyword evidence="20" id="KW-1185">Reference proteome</keyword>
<sequence length="892" mass="98239">MDNFLWLNQIQPRDRLQVGEKAFHLSHLAQRGYPVIPGFAIEASVLRDFLEKIDWFDPLFADLPNSSLHLDVDNPRQLQLVARAIRQEITTATLPTEWKTALASFSAGIEASALILRPSLALPSETGVTSDLKISGLLEAHVCDRNEEALAAAIKRVWAELFRARSLLYWRRNGIQIQHINLAILVQPLYNSLAAGLVQASPNLWEIQATCGLGMALIKGEVLPDYYQVQPESGTVLMQQLGVKTLAYNLKELPSWQGIESKNGLSSPLQTYSLGEEQQQLYALEEKYLKQLIRLAQQLTDEIGPAFTVEWTLTAKGSESSAAELYITQVRSAQEMGSMESTSLAFDSGEQGRQADNETSRQAVEESILTQHSFLTTHSSPNAQSISSSQEPSVAHPLRGIGAAGGRAIAPAQAIASFSHNPEITSTGRVLVVKTFHPDWLPLLKHAAGVVAEQGGMTCHAAIIARELGIPAVVGVRDATQSIQSDEFVLVDGDRGEIYLLGKERTAFPSIIREKGEWSMEPSVSGTGHTEVGKPFIYNPQHPISRVLHNTPELPDAQLPIANTQGLMPNIQLPITATTSPIVATQLLVNLSQPSTIERAASLPVDGVGLLRSELMMLEVLQGQHPGRWLTSGRKQELVELMAQTICQFAAAFAPRPVFYRSLDWRSHEFQSLAPSFPSEVNPMLGMRGTFSYLQDPSLFDVELSALVKVYQSGYTNVNLLLPFVRTVEEFSFCRSRVEQAGLLHQSHFQLWIMAEVPSILFLLPDYIKAGCMGISIGTNDLTQLLLGVDRDRAEMAIGFDERHPAVMEAIAQLIRTAKQEGIPCSICGQAPAKYPELIDRLVEWGISSISVSLDAVERTYTCIARAEQRLLLEAARSQKSKVKSQKKGRRD</sequence>
<keyword evidence="9" id="KW-0547">Nucleotide-binding</keyword>
<proteinExistence type="inferred from homology"/>
<dbReference type="Proteomes" id="UP000641646">
    <property type="component" value="Unassembled WGS sequence"/>
</dbReference>
<feature type="domain" description="PEP-utilising enzyme C-terminal" evidence="18">
    <location>
        <begin position="576"/>
        <end position="867"/>
    </location>
</feature>
<dbReference type="InterPro" id="IPR018274">
    <property type="entry name" value="PEP_util_AS"/>
</dbReference>
<dbReference type="EC" id="2.7.9.2" evidence="5"/>
<dbReference type="Gene3D" id="3.30.1490.20">
    <property type="entry name" value="ATP-grasp fold, A domain"/>
    <property type="match status" value="1"/>
</dbReference>
<feature type="region of interest" description="Disordered" evidence="15">
    <location>
        <begin position="379"/>
        <end position="399"/>
    </location>
</feature>
<evidence type="ECO:0000256" key="3">
    <source>
        <dbReference type="ARBA" id="ARBA00004742"/>
    </source>
</evidence>
<dbReference type="InterPro" id="IPR008279">
    <property type="entry name" value="PEP-util_enz_mobile_dom"/>
</dbReference>
<evidence type="ECO:0000256" key="13">
    <source>
        <dbReference type="ARBA" id="ARBA00033470"/>
    </source>
</evidence>
<dbReference type="InterPro" id="IPR006319">
    <property type="entry name" value="PEP_synth"/>
</dbReference>
<feature type="domain" description="Pyruvate phosphate dikinase AMP/ATP-binding" evidence="17">
    <location>
        <begin position="17"/>
        <end position="338"/>
    </location>
</feature>
<keyword evidence="11" id="KW-0067">ATP-binding</keyword>
<dbReference type="InterPro" id="IPR013815">
    <property type="entry name" value="ATP_grasp_subdomain_1"/>
</dbReference>
<dbReference type="InterPro" id="IPR000121">
    <property type="entry name" value="PEP_util_C"/>
</dbReference>
<keyword evidence="8" id="KW-0479">Metal-binding</keyword>
<comment type="cofactor">
    <cofactor evidence="1">
        <name>Mg(2+)</name>
        <dbReference type="ChEBI" id="CHEBI:18420"/>
    </cofactor>
</comment>
<feature type="region of interest" description="Disordered" evidence="15">
    <location>
        <begin position="338"/>
        <end position="364"/>
    </location>
</feature>
<dbReference type="GO" id="GO:0008986">
    <property type="term" value="F:pyruvate, water dikinase activity"/>
    <property type="evidence" value="ECO:0007669"/>
    <property type="project" value="UniProtKB-EC"/>
</dbReference>
<dbReference type="AlphaFoldDB" id="A0A926ZJW2"/>
<dbReference type="Gene3D" id="3.20.20.60">
    <property type="entry name" value="Phosphoenolpyruvate-binding domains"/>
    <property type="match status" value="1"/>
</dbReference>
<dbReference type="Pfam" id="PF02896">
    <property type="entry name" value="PEP-utilizers_C"/>
    <property type="match status" value="1"/>
</dbReference>
<evidence type="ECO:0000256" key="11">
    <source>
        <dbReference type="ARBA" id="ARBA00022840"/>
    </source>
</evidence>
<name>A0A926ZJW2_9CYAN</name>
<evidence type="ECO:0000256" key="12">
    <source>
        <dbReference type="ARBA" id="ARBA00022842"/>
    </source>
</evidence>
<evidence type="ECO:0000313" key="19">
    <source>
        <dbReference type="EMBL" id="MBD2185094.1"/>
    </source>
</evidence>
<evidence type="ECO:0000256" key="7">
    <source>
        <dbReference type="ARBA" id="ARBA00022679"/>
    </source>
</evidence>
<dbReference type="Gene3D" id="3.30.470.20">
    <property type="entry name" value="ATP-grasp fold, B domain"/>
    <property type="match status" value="1"/>
</dbReference>
<accession>A0A926ZJW2</accession>
<dbReference type="Pfam" id="PF01326">
    <property type="entry name" value="PPDK_N"/>
    <property type="match status" value="1"/>
</dbReference>
<organism evidence="19 20">
    <name type="scientific">Aerosakkonema funiforme FACHB-1375</name>
    <dbReference type="NCBI Taxonomy" id="2949571"/>
    <lineage>
        <taxon>Bacteria</taxon>
        <taxon>Bacillati</taxon>
        <taxon>Cyanobacteriota</taxon>
        <taxon>Cyanophyceae</taxon>
        <taxon>Oscillatoriophycideae</taxon>
        <taxon>Aerosakkonematales</taxon>
        <taxon>Aerosakkonemataceae</taxon>
        <taxon>Aerosakkonema</taxon>
    </lineage>
</organism>
<comment type="catalytic activity">
    <reaction evidence="14">
        <text>pyruvate + ATP + H2O = phosphoenolpyruvate + AMP + phosphate + 2 H(+)</text>
        <dbReference type="Rhea" id="RHEA:11364"/>
        <dbReference type="ChEBI" id="CHEBI:15361"/>
        <dbReference type="ChEBI" id="CHEBI:15377"/>
        <dbReference type="ChEBI" id="CHEBI:15378"/>
        <dbReference type="ChEBI" id="CHEBI:30616"/>
        <dbReference type="ChEBI" id="CHEBI:43474"/>
        <dbReference type="ChEBI" id="CHEBI:58702"/>
        <dbReference type="ChEBI" id="CHEBI:456215"/>
        <dbReference type="EC" id="2.7.9.2"/>
    </reaction>
</comment>
<dbReference type="InterPro" id="IPR015813">
    <property type="entry name" value="Pyrv/PenolPyrv_kinase-like_dom"/>
</dbReference>
<keyword evidence="10" id="KW-0418">Kinase</keyword>
<dbReference type="RefSeq" id="WP_190472793.1">
    <property type="nucleotide sequence ID" value="NZ_JACJPW010000107.1"/>
</dbReference>
<keyword evidence="12" id="KW-0460">Magnesium</keyword>
<evidence type="ECO:0000256" key="14">
    <source>
        <dbReference type="ARBA" id="ARBA00047700"/>
    </source>
</evidence>
<dbReference type="GO" id="GO:0005524">
    <property type="term" value="F:ATP binding"/>
    <property type="evidence" value="ECO:0007669"/>
    <property type="project" value="UniProtKB-KW"/>
</dbReference>
<evidence type="ECO:0000256" key="6">
    <source>
        <dbReference type="ARBA" id="ARBA00021623"/>
    </source>
</evidence>
<dbReference type="PANTHER" id="PTHR43030">
    <property type="entry name" value="PHOSPHOENOLPYRUVATE SYNTHASE"/>
    <property type="match status" value="1"/>
</dbReference>